<dbReference type="EMBL" id="CAICTM010000444">
    <property type="protein sequence ID" value="CAB9510628.1"/>
    <property type="molecule type" value="Genomic_DNA"/>
</dbReference>
<dbReference type="InterPro" id="IPR055286">
    <property type="entry name" value="RXYLT1-like"/>
</dbReference>
<keyword evidence="1" id="KW-0472">Membrane</keyword>
<evidence type="ECO:0000313" key="2">
    <source>
        <dbReference type="EMBL" id="CAB9510628.1"/>
    </source>
</evidence>
<dbReference type="OrthoDB" id="9982462at2759"/>
<gene>
    <name evidence="2" type="ORF">SEMRO_445_G144470.1</name>
</gene>
<organism evidence="2 3">
    <name type="scientific">Seminavis robusta</name>
    <dbReference type="NCBI Taxonomy" id="568900"/>
    <lineage>
        <taxon>Eukaryota</taxon>
        <taxon>Sar</taxon>
        <taxon>Stramenopiles</taxon>
        <taxon>Ochrophyta</taxon>
        <taxon>Bacillariophyta</taxon>
        <taxon>Bacillariophyceae</taxon>
        <taxon>Bacillariophycidae</taxon>
        <taxon>Naviculales</taxon>
        <taxon>Naviculaceae</taxon>
        <taxon>Seminavis</taxon>
    </lineage>
</organism>
<protein>
    <submittedName>
        <fullName evidence="2">Uncharacterized protein</fullName>
    </submittedName>
</protein>
<dbReference type="Proteomes" id="UP001153069">
    <property type="component" value="Unassembled WGS sequence"/>
</dbReference>
<dbReference type="GO" id="GO:0120053">
    <property type="term" value="F:ribitol beta-1,4-xylosyltransferase activity"/>
    <property type="evidence" value="ECO:0007669"/>
    <property type="project" value="InterPro"/>
</dbReference>
<dbReference type="GO" id="GO:0005794">
    <property type="term" value="C:Golgi apparatus"/>
    <property type="evidence" value="ECO:0007669"/>
    <property type="project" value="TreeGrafter"/>
</dbReference>
<sequence length="484" mass="55694">MTAHKLEKGLKKGNNWTKAHNGKMVSTCRRGFAVPILIFITSSVYYWQGKLGVYFQQGQPSYTQVKANATFSNGSKAHSSGDSNSTFSKEERVAAFYQHHYEQMKALVNFSSVLRWHDGGSFNTWIQEFKVVTIEDETTNLEEANLHNHSFVFAKEASLCTVAKVFDKFHQNNSQVSWPHVALIRFHNDFGALSSPLRGHTASLKLGPHFWEEREGCSREFVLKYINHPDTLAIFTSQFQIFRHEKVFSLPLGLPRYGGNRMWSIIEAYHPSKTNRSEVLMLNAKPWRQRTGPMKQILQNFNASSAIIQNSITEKTSYEALTMEKAAEMTKPNDNNTETIQNTYQIFQSVKGSKNWHPAMHLYYNQMMRSRFVWSPSGLGLDCYRHWEAMYLGTFPVIAHLGRMEVDGWMSDTMRDLPVVWVEQYDQVTPEFLEQAFDRIVFEPPAGGYRYEKLTKQYWINKAYSFLKPHSPGVGQTTTTNSHG</sequence>
<evidence type="ECO:0000256" key="1">
    <source>
        <dbReference type="SAM" id="Phobius"/>
    </source>
</evidence>
<evidence type="ECO:0000313" key="3">
    <source>
        <dbReference type="Proteomes" id="UP001153069"/>
    </source>
</evidence>
<keyword evidence="3" id="KW-1185">Reference proteome</keyword>
<dbReference type="AlphaFoldDB" id="A0A9N8HHF1"/>
<comment type="caution">
    <text evidence="2">The sequence shown here is derived from an EMBL/GenBank/DDBJ whole genome shotgun (WGS) entry which is preliminary data.</text>
</comment>
<accession>A0A9N8HHF1</accession>
<name>A0A9N8HHF1_9STRA</name>
<proteinExistence type="predicted"/>
<keyword evidence="1" id="KW-1133">Transmembrane helix</keyword>
<feature type="transmembrane region" description="Helical" evidence="1">
    <location>
        <begin position="31"/>
        <end position="47"/>
    </location>
</feature>
<dbReference type="GO" id="GO:0035269">
    <property type="term" value="P:protein O-linked glycosylation via mannose"/>
    <property type="evidence" value="ECO:0007669"/>
    <property type="project" value="InterPro"/>
</dbReference>
<dbReference type="PANTHER" id="PTHR15576:SF1">
    <property type="entry name" value="RIBITOL-5-PHOSPHATE XYLOSYLTRANSFERASE 1"/>
    <property type="match status" value="1"/>
</dbReference>
<reference evidence="2" key="1">
    <citation type="submission" date="2020-06" db="EMBL/GenBank/DDBJ databases">
        <authorList>
            <consortium name="Plant Systems Biology data submission"/>
        </authorList>
    </citation>
    <scope>NUCLEOTIDE SEQUENCE</scope>
    <source>
        <strain evidence="2">D6</strain>
    </source>
</reference>
<keyword evidence="1" id="KW-0812">Transmembrane</keyword>
<dbReference type="PANTHER" id="PTHR15576">
    <property type="entry name" value="RIBITOL-5-PHOSPHATE XYLOSYLTRANSFERASE 1"/>
    <property type="match status" value="1"/>
</dbReference>